<dbReference type="PANTHER" id="PTHR11360">
    <property type="entry name" value="MONOCARBOXYLATE TRANSPORTER"/>
    <property type="match status" value="1"/>
</dbReference>
<feature type="transmembrane region" description="Helical" evidence="4">
    <location>
        <begin position="214"/>
        <end position="237"/>
    </location>
</feature>
<sequence length="448" mass="48295">MADIEKSGDRSMVQHSHDETDTTTSCGGDGRTSSSKAPSLAGAPLRRCPDGGLDAWLTVFGAFLALFCTFGQLNAFGTFQTWYAGHQLRELPPSTISWIGSLQLWIFFFSGGFIGRWFDAYGPRVIMIPGTLILVFSIMMTSLATQYYQYILAQGIVFGLGVGMIFYPSLSAISTHFSRYRGTALGVAFTGSGVGGVVYPIMFKRLFDTVGFAWAVRISGFISLVCCVVAICTVTSFQPPVRREGPWLDIKHFRDVPFMLVVSGSIFICLGLFIPFFYIADYAEAQGLSANTAFYILSAMNGGGIVGRLAPPLISDVVGRFNVITPCAFLLGLSALVFWIFAKSLVSILLFAILYGFLSGAFIAMLIPCVAQISEGEKLKEIGTRIGMLYSMVSFAALAGGPAAGAILKANHGSYNGMIVLCGVANIAGSLLILWSRCRMCSRLLARV</sequence>
<feature type="transmembrane region" description="Helical" evidence="4">
    <location>
        <begin position="323"/>
        <end position="342"/>
    </location>
</feature>
<evidence type="ECO:0000256" key="4">
    <source>
        <dbReference type="SAM" id="Phobius"/>
    </source>
</evidence>
<dbReference type="SUPFAM" id="SSF103473">
    <property type="entry name" value="MFS general substrate transporter"/>
    <property type="match status" value="1"/>
</dbReference>
<keyword evidence="4" id="KW-0472">Membrane</keyword>
<keyword evidence="6" id="KW-1185">Reference proteome</keyword>
<feature type="transmembrane region" description="Helical" evidence="4">
    <location>
        <begin position="182"/>
        <end position="202"/>
    </location>
</feature>
<dbReference type="Gene3D" id="1.20.1250.20">
    <property type="entry name" value="MFS general substrate transporter like domains"/>
    <property type="match status" value="2"/>
</dbReference>
<proteinExistence type="inferred from homology"/>
<dbReference type="CDD" id="cd17352">
    <property type="entry name" value="MFS_MCT_SLC16"/>
    <property type="match status" value="1"/>
</dbReference>
<dbReference type="AlphaFoldDB" id="A0A5C2S037"/>
<keyword evidence="4" id="KW-0812">Transmembrane</keyword>
<feature type="transmembrane region" description="Helical" evidence="4">
    <location>
        <begin position="388"/>
        <end position="408"/>
    </location>
</feature>
<evidence type="ECO:0000256" key="2">
    <source>
        <dbReference type="ARBA" id="ARBA00006727"/>
    </source>
</evidence>
<reference evidence="5" key="1">
    <citation type="journal article" date="2018" name="Genome Biol. Evol.">
        <title>Genomics and development of Lentinus tigrinus, a white-rot wood-decaying mushroom with dimorphic fruiting bodies.</title>
        <authorList>
            <person name="Wu B."/>
            <person name="Xu Z."/>
            <person name="Knudson A."/>
            <person name="Carlson A."/>
            <person name="Chen N."/>
            <person name="Kovaka S."/>
            <person name="LaButti K."/>
            <person name="Lipzen A."/>
            <person name="Pennachio C."/>
            <person name="Riley R."/>
            <person name="Schakwitz W."/>
            <person name="Umezawa K."/>
            <person name="Ohm R.A."/>
            <person name="Grigoriev I.V."/>
            <person name="Nagy L.G."/>
            <person name="Gibbons J."/>
            <person name="Hibbett D."/>
        </authorList>
    </citation>
    <scope>NUCLEOTIDE SEQUENCE [LARGE SCALE GENOMIC DNA]</scope>
    <source>
        <strain evidence="5">ALCF2SS1-6</strain>
    </source>
</reference>
<dbReference type="InterPro" id="IPR011701">
    <property type="entry name" value="MFS"/>
</dbReference>
<dbReference type="STRING" id="1328759.A0A5C2S037"/>
<organism evidence="5 6">
    <name type="scientific">Lentinus tigrinus ALCF2SS1-6</name>
    <dbReference type="NCBI Taxonomy" id="1328759"/>
    <lineage>
        <taxon>Eukaryota</taxon>
        <taxon>Fungi</taxon>
        <taxon>Dikarya</taxon>
        <taxon>Basidiomycota</taxon>
        <taxon>Agaricomycotina</taxon>
        <taxon>Agaricomycetes</taxon>
        <taxon>Polyporales</taxon>
        <taxon>Polyporaceae</taxon>
        <taxon>Lentinus</taxon>
    </lineage>
</organism>
<evidence type="ECO:0000256" key="3">
    <source>
        <dbReference type="SAM" id="MobiDB-lite"/>
    </source>
</evidence>
<dbReference type="EMBL" id="ML122286">
    <property type="protein sequence ID" value="RPD56735.1"/>
    <property type="molecule type" value="Genomic_DNA"/>
</dbReference>
<feature type="transmembrane region" description="Helical" evidence="4">
    <location>
        <begin position="150"/>
        <end position="170"/>
    </location>
</feature>
<comment type="similarity">
    <text evidence="2">Belongs to the major facilitator superfamily. Monocarboxylate porter (TC 2.A.1.13) family.</text>
</comment>
<keyword evidence="4" id="KW-1133">Transmembrane helix</keyword>
<feature type="region of interest" description="Disordered" evidence="3">
    <location>
        <begin position="1"/>
        <end position="42"/>
    </location>
</feature>
<evidence type="ECO:0000313" key="5">
    <source>
        <dbReference type="EMBL" id="RPD56735.1"/>
    </source>
</evidence>
<dbReference type="Proteomes" id="UP000313359">
    <property type="component" value="Unassembled WGS sequence"/>
</dbReference>
<feature type="transmembrane region" description="Helical" evidence="4">
    <location>
        <begin position="125"/>
        <end position="144"/>
    </location>
</feature>
<dbReference type="InterPro" id="IPR036259">
    <property type="entry name" value="MFS_trans_sf"/>
</dbReference>
<evidence type="ECO:0000256" key="1">
    <source>
        <dbReference type="ARBA" id="ARBA00004141"/>
    </source>
</evidence>
<accession>A0A5C2S037</accession>
<dbReference type="GO" id="GO:0016020">
    <property type="term" value="C:membrane"/>
    <property type="evidence" value="ECO:0007669"/>
    <property type="project" value="UniProtKB-SubCell"/>
</dbReference>
<gene>
    <name evidence="5" type="ORF">L227DRAFT_578660</name>
</gene>
<feature type="transmembrane region" description="Helical" evidence="4">
    <location>
        <begin position="292"/>
        <end position="311"/>
    </location>
</feature>
<feature type="transmembrane region" description="Helical" evidence="4">
    <location>
        <begin position="348"/>
        <end position="367"/>
    </location>
</feature>
<dbReference type="InterPro" id="IPR050327">
    <property type="entry name" value="Proton-linked_MCT"/>
</dbReference>
<feature type="transmembrane region" description="Helical" evidence="4">
    <location>
        <begin position="414"/>
        <end position="435"/>
    </location>
</feature>
<protein>
    <submittedName>
        <fullName evidence="5">MFS general substrate transporter</fullName>
    </submittedName>
</protein>
<dbReference type="OrthoDB" id="6509908at2759"/>
<feature type="transmembrane region" description="Helical" evidence="4">
    <location>
        <begin position="55"/>
        <end position="76"/>
    </location>
</feature>
<dbReference type="GO" id="GO:0022857">
    <property type="term" value="F:transmembrane transporter activity"/>
    <property type="evidence" value="ECO:0007669"/>
    <property type="project" value="InterPro"/>
</dbReference>
<name>A0A5C2S037_9APHY</name>
<feature type="compositionally biased region" description="Polar residues" evidence="3">
    <location>
        <begin position="22"/>
        <end position="37"/>
    </location>
</feature>
<dbReference type="Pfam" id="PF07690">
    <property type="entry name" value="MFS_1"/>
    <property type="match status" value="1"/>
</dbReference>
<comment type="subcellular location">
    <subcellularLocation>
        <location evidence="1">Membrane</location>
        <topology evidence="1">Multi-pass membrane protein</topology>
    </subcellularLocation>
</comment>
<feature type="transmembrane region" description="Helical" evidence="4">
    <location>
        <begin position="96"/>
        <end position="118"/>
    </location>
</feature>
<dbReference type="PANTHER" id="PTHR11360:SF177">
    <property type="entry name" value="RIBOFLAVIN TRANSPORTER MCH5"/>
    <property type="match status" value="1"/>
</dbReference>
<feature type="transmembrane region" description="Helical" evidence="4">
    <location>
        <begin position="258"/>
        <end position="280"/>
    </location>
</feature>
<evidence type="ECO:0000313" key="6">
    <source>
        <dbReference type="Proteomes" id="UP000313359"/>
    </source>
</evidence>